<dbReference type="EMBL" id="JALLPB020000192">
    <property type="protein sequence ID" value="KAL3815570.1"/>
    <property type="molecule type" value="Genomic_DNA"/>
</dbReference>
<evidence type="ECO:0000313" key="4">
    <source>
        <dbReference type="Proteomes" id="UP001530377"/>
    </source>
</evidence>
<name>A0ABD3R5H5_9STRA</name>
<feature type="region of interest" description="Disordered" evidence="1">
    <location>
        <begin position="93"/>
        <end position="187"/>
    </location>
</feature>
<feature type="compositionally biased region" description="Polar residues" evidence="1">
    <location>
        <begin position="1"/>
        <end position="23"/>
    </location>
</feature>
<accession>A0ABD3R5H5</accession>
<feature type="compositionally biased region" description="Basic and acidic residues" evidence="1">
    <location>
        <begin position="171"/>
        <end position="186"/>
    </location>
</feature>
<dbReference type="Proteomes" id="UP001530377">
    <property type="component" value="Unassembled WGS sequence"/>
</dbReference>
<protein>
    <submittedName>
        <fullName evidence="2">Uncharacterized protein</fullName>
    </submittedName>
</protein>
<dbReference type="AlphaFoldDB" id="A0ABD3R5H5"/>
<evidence type="ECO:0000256" key="1">
    <source>
        <dbReference type="SAM" id="MobiDB-lite"/>
    </source>
</evidence>
<feature type="compositionally biased region" description="Basic and acidic residues" evidence="1">
    <location>
        <begin position="135"/>
        <end position="155"/>
    </location>
</feature>
<dbReference type="EMBL" id="JALLPB020000699">
    <property type="protein sequence ID" value="KAL3806941.1"/>
    <property type="molecule type" value="Genomic_DNA"/>
</dbReference>
<feature type="region of interest" description="Disordered" evidence="1">
    <location>
        <begin position="1"/>
        <end position="75"/>
    </location>
</feature>
<evidence type="ECO:0000313" key="3">
    <source>
        <dbReference type="EMBL" id="KAL3815570.1"/>
    </source>
</evidence>
<proteinExistence type="predicted"/>
<reference evidence="2 4" key="1">
    <citation type="submission" date="2024-10" db="EMBL/GenBank/DDBJ databases">
        <title>Updated reference genomes for cyclostephanoid diatoms.</title>
        <authorList>
            <person name="Roberts W.R."/>
            <person name="Alverson A.J."/>
        </authorList>
    </citation>
    <scope>NUCLEOTIDE SEQUENCE [LARGE SCALE GENOMIC DNA]</scope>
    <source>
        <strain evidence="2 4">AJA228-03</strain>
    </source>
</reference>
<feature type="compositionally biased region" description="Basic and acidic residues" evidence="1">
    <location>
        <begin position="112"/>
        <end position="124"/>
    </location>
</feature>
<organism evidence="2 4">
    <name type="scientific">Cyclostephanos tholiformis</name>
    <dbReference type="NCBI Taxonomy" id="382380"/>
    <lineage>
        <taxon>Eukaryota</taxon>
        <taxon>Sar</taxon>
        <taxon>Stramenopiles</taxon>
        <taxon>Ochrophyta</taxon>
        <taxon>Bacillariophyta</taxon>
        <taxon>Coscinodiscophyceae</taxon>
        <taxon>Thalassiosirophycidae</taxon>
        <taxon>Stephanodiscales</taxon>
        <taxon>Stephanodiscaceae</taxon>
        <taxon>Cyclostephanos</taxon>
    </lineage>
</organism>
<comment type="caution">
    <text evidence="2">The sequence shown here is derived from an EMBL/GenBank/DDBJ whole genome shotgun (WGS) entry which is preliminary data.</text>
</comment>
<feature type="compositionally biased region" description="Polar residues" evidence="1">
    <location>
        <begin position="59"/>
        <end position="75"/>
    </location>
</feature>
<sequence length="239" mass="25955">MEANFPASSAEPNYSSPQKVSTSVKDRISALNRQIDGDVSPPSIDNQLSPMPMGALPKSKSSSRLQLPTSSPSKTAQLLKAANVIRKSFDSETEILSRSRGAGCAQLISNPKDGKPPRQNESQRSELPSPPDIFRTVKNDGAEGGNEENKEKDDLEAVNSVTSEDILDADTAPRESRRYISREESNASRPIAAGSFNITEIMPLAIDPDDPKDLHIRQTLQRACKEITSSIFSGLVDFT</sequence>
<gene>
    <name evidence="3" type="ORF">ACHAXA_000302</name>
    <name evidence="2" type="ORF">ACHAXA_003940</name>
</gene>
<keyword evidence="4" id="KW-1185">Reference proteome</keyword>
<evidence type="ECO:0000313" key="2">
    <source>
        <dbReference type="EMBL" id="KAL3806941.1"/>
    </source>
</evidence>